<sequence length="459" mass="48969">MDDHTDATSTLAIATEALHATSPISSEKKRPRRWFLWLRRALFLSLLLRLGVGIVLRLPSMPRGHNQAGSLESLTVPVTHGPLAVRIEGNGTVISKDTVNLSPKTTGRLANLDVQQGDRVEAGQVVARMEIGSLAAELQQRKAQLDQAQADYARIVAGNREEDILQAEARLVAAQSQVDLTTTRLERFEDLARQGAISQNDLDQYVNEAQSAVANFNEVQQQLKETTNGSRPEDIAAAAANVAAAQAQIEVIETELADANILAPFAGYVTQTYATIGAIVTPTTTASATASATSSSILALSSGLEVEVDILEANIGQIQVGQSVEIVAEAFPNQVYTGRVQRIAPEAIIENNVTTFQVVVELLTGTDQLRSGMTVDATFMGETLTDALMVPTVAIATQDGQLGVQMPDSEGNAEFQPVTVGITQAGSTQIVEGLEAGERIFLELPPEEQRPGQSGFPLP</sequence>
<proteinExistence type="inferred from homology"/>
<comment type="subcellular location">
    <subcellularLocation>
        <location evidence="1">Cell envelope</location>
    </subcellularLocation>
</comment>
<dbReference type="GO" id="GO:0016020">
    <property type="term" value="C:membrane"/>
    <property type="evidence" value="ECO:0007669"/>
    <property type="project" value="InterPro"/>
</dbReference>
<feature type="domain" description="CusB-like beta-barrel" evidence="7">
    <location>
        <begin position="306"/>
        <end position="382"/>
    </location>
</feature>
<evidence type="ECO:0000313" key="9">
    <source>
        <dbReference type="Proteomes" id="UP000481033"/>
    </source>
</evidence>
<dbReference type="Pfam" id="PF25881">
    <property type="entry name" value="HH_YBHG"/>
    <property type="match status" value="1"/>
</dbReference>
<dbReference type="Gene3D" id="2.40.420.20">
    <property type="match status" value="1"/>
</dbReference>
<accession>A0A6M0RJ94</accession>
<evidence type="ECO:0000256" key="3">
    <source>
        <dbReference type="ARBA" id="ARBA00023054"/>
    </source>
</evidence>
<name>A0A6M0RJ94_9CYAN</name>
<dbReference type="RefSeq" id="WP_163698339.1">
    <property type="nucleotide sequence ID" value="NZ_QXHD01000004.1"/>
</dbReference>
<dbReference type="InterPro" id="IPR059052">
    <property type="entry name" value="HH_YbhG-like"/>
</dbReference>
<dbReference type="SUPFAM" id="SSF111369">
    <property type="entry name" value="HlyD-like secretion proteins"/>
    <property type="match status" value="2"/>
</dbReference>
<dbReference type="Pfam" id="PF25954">
    <property type="entry name" value="Beta-barrel_RND_2"/>
    <property type="match status" value="1"/>
</dbReference>
<evidence type="ECO:0000313" key="8">
    <source>
        <dbReference type="EMBL" id="NEZ56348.1"/>
    </source>
</evidence>
<evidence type="ECO:0000256" key="4">
    <source>
        <dbReference type="SAM" id="Coils"/>
    </source>
</evidence>
<evidence type="ECO:0000259" key="6">
    <source>
        <dbReference type="Pfam" id="PF25881"/>
    </source>
</evidence>
<dbReference type="PANTHER" id="PTHR32347">
    <property type="entry name" value="EFFLUX SYSTEM COMPONENT YKNX-RELATED"/>
    <property type="match status" value="1"/>
</dbReference>
<protein>
    <submittedName>
        <fullName evidence="8">Efflux RND transporter periplasmic adaptor subunit</fullName>
    </submittedName>
</protein>
<feature type="coiled-coil region" evidence="4">
    <location>
        <begin position="202"/>
        <end position="262"/>
    </location>
</feature>
<keyword evidence="5" id="KW-0472">Membrane</keyword>
<dbReference type="NCBIfam" id="TIGR01730">
    <property type="entry name" value="RND_mfp"/>
    <property type="match status" value="1"/>
</dbReference>
<dbReference type="GO" id="GO:0030313">
    <property type="term" value="C:cell envelope"/>
    <property type="evidence" value="ECO:0007669"/>
    <property type="project" value="UniProtKB-SubCell"/>
</dbReference>
<feature type="transmembrane region" description="Helical" evidence="5">
    <location>
        <begin position="37"/>
        <end position="56"/>
    </location>
</feature>
<feature type="domain" description="YbhG-like alpha-helical hairpin" evidence="6">
    <location>
        <begin position="137"/>
        <end position="258"/>
    </location>
</feature>
<reference evidence="8 9" key="1">
    <citation type="journal article" date="2020" name="Microb. Ecol.">
        <title>Ecogenomics of the Marine Benthic Filamentous Cyanobacterium Adonisia.</title>
        <authorList>
            <person name="Walter J.M."/>
            <person name="Coutinho F.H."/>
            <person name="Leomil L."/>
            <person name="Hargreaves P.I."/>
            <person name="Campeao M.E."/>
            <person name="Vieira V.V."/>
            <person name="Silva B.S."/>
            <person name="Fistarol G.O."/>
            <person name="Salomon P.S."/>
            <person name="Sawabe T."/>
            <person name="Mino S."/>
            <person name="Hosokawa M."/>
            <person name="Miyashita H."/>
            <person name="Maruyama F."/>
            <person name="van Verk M.C."/>
            <person name="Dutilh B.E."/>
            <person name="Thompson C.C."/>
            <person name="Thompson F.L."/>
        </authorList>
    </citation>
    <scope>NUCLEOTIDE SEQUENCE [LARGE SCALE GENOMIC DNA]</scope>
    <source>
        <strain evidence="8 9">CCMR0081</strain>
    </source>
</reference>
<comment type="caution">
    <text evidence="8">The sequence shown here is derived from an EMBL/GenBank/DDBJ whole genome shotgun (WGS) entry which is preliminary data.</text>
</comment>
<gene>
    <name evidence="8" type="ORF">DXZ20_11830</name>
</gene>
<keyword evidence="3 4" id="KW-0175">Coiled coil</keyword>
<keyword evidence="9" id="KW-1185">Reference proteome</keyword>
<dbReference type="AlphaFoldDB" id="A0A6M0RJ94"/>
<dbReference type="Gene3D" id="2.40.30.170">
    <property type="match status" value="1"/>
</dbReference>
<dbReference type="InterPro" id="IPR006143">
    <property type="entry name" value="RND_pump_MFP"/>
</dbReference>
<keyword evidence="5" id="KW-0812">Transmembrane</keyword>
<evidence type="ECO:0000256" key="1">
    <source>
        <dbReference type="ARBA" id="ARBA00004196"/>
    </source>
</evidence>
<dbReference type="InterPro" id="IPR050465">
    <property type="entry name" value="UPF0194_transport"/>
</dbReference>
<dbReference type="EMBL" id="QXHD01000004">
    <property type="protein sequence ID" value="NEZ56348.1"/>
    <property type="molecule type" value="Genomic_DNA"/>
</dbReference>
<evidence type="ECO:0000256" key="5">
    <source>
        <dbReference type="SAM" id="Phobius"/>
    </source>
</evidence>
<evidence type="ECO:0000259" key="7">
    <source>
        <dbReference type="Pfam" id="PF25954"/>
    </source>
</evidence>
<dbReference type="InterPro" id="IPR058792">
    <property type="entry name" value="Beta-barrel_RND_2"/>
</dbReference>
<comment type="similarity">
    <text evidence="2">Belongs to the membrane fusion protein (MFP) (TC 8.A.1) family.</text>
</comment>
<keyword evidence="5" id="KW-1133">Transmembrane helix</keyword>
<evidence type="ECO:0000256" key="2">
    <source>
        <dbReference type="ARBA" id="ARBA00009477"/>
    </source>
</evidence>
<dbReference type="Proteomes" id="UP000481033">
    <property type="component" value="Unassembled WGS sequence"/>
</dbReference>
<dbReference type="Gene3D" id="2.40.50.100">
    <property type="match status" value="1"/>
</dbReference>
<dbReference type="GO" id="GO:0022857">
    <property type="term" value="F:transmembrane transporter activity"/>
    <property type="evidence" value="ECO:0007669"/>
    <property type="project" value="InterPro"/>
</dbReference>
<dbReference type="Gene3D" id="1.10.287.470">
    <property type="entry name" value="Helix hairpin bin"/>
    <property type="match status" value="2"/>
</dbReference>
<organism evidence="8 9">
    <name type="scientific">Adonisia turfae CCMR0081</name>
    <dbReference type="NCBI Taxonomy" id="2292702"/>
    <lineage>
        <taxon>Bacteria</taxon>
        <taxon>Bacillati</taxon>
        <taxon>Cyanobacteriota</taxon>
        <taxon>Adonisia</taxon>
        <taxon>Adonisia turfae</taxon>
    </lineage>
</organism>
<dbReference type="PANTHER" id="PTHR32347:SF14">
    <property type="entry name" value="EFFLUX SYSTEM COMPONENT YKNX-RELATED"/>
    <property type="match status" value="1"/>
</dbReference>